<dbReference type="AlphaFoldDB" id="A0A8H3J934"/>
<comment type="caution">
    <text evidence="2">The sequence shown here is derived from an EMBL/GenBank/DDBJ whole genome shotgun (WGS) entry which is preliminary data.</text>
</comment>
<feature type="chain" id="PRO_5034053401" evidence="1">
    <location>
        <begin position="23"/>
        <end position="226"/>
    </location>
</feature>
<accession>A0A8H3J934</accession>
<dbReference type="EMBL" id="CAJPDR010000876">
    <property type="protein sequence ID" value="CAF9943057.1"/>
    <property type="molecule type" value="Genomic_DNA"/>
</dbReference>
<keyword evidence="1" id="KW-0732">Signal</keyword>
<evidence type="ECO:0000256" key="1">
    <source>
        <dbReference type="SAM" id="SignalP"/>
    </source>
</evidence>
<evidence type="ECO:0000313" key="2">
    <source>
        <dbReference type="EMBL" id="CAF9943057.1"/>
    </source>
</evidence>
<evidence type="ECO:0000313" key="3">
    <source>
        <dbReference type="Proteomes" id="UP000664203"/>
    </source>
</evidence>
<name>A0A8H3J934_9LECA</name>
<proteinExistence type="predicted"/>
<gene>
    <name evidence="2" type="ORF">ALECFALPRED_010503</name>
</gene>
<feature type="signal peptide" evidence="1">
    <location>
        <begin position="1"/>
        <end position="22"/>
    </location>
</feature>
<protein>
    <submittedName>
        <fullName evidence="2">Uncharacterized protein</fullName>
    </submittedName>
</protein>
<sequence>MSASPSFLAWFFFLQSAVLSLASPLLSERGNSHHLKCTNAPKVVAGNYVDPKDAQPPSSRFATCQAEYQYLYCIPGTYTYIFFGTIKPALEPTSSYTTALNSSIAYIDQYIGTSGDGPITGGRQFLSTASTRVQIYAEDASKHHLTWGVFGVALQGLNAWMAGEGNGYADATFQINDGKNEVGDGYIGAVDLEGVCVFANAHVPNTPCVPVDSKGLVYGSHGGAVC</sequence>
<dbReference type="Proteomes" id="UP000664203">
    <property type="component" value="Unassembled WGS sequence"/>
</dbReference>
<keyword evidence="3" id="KW-1185">Reference proteome</keyword>
<organism evidence="2 3">
    <name type="scientific">Alectoria fallacina</name>
    <dbReference type="NCBI Taxonomy" id="1903189"/>
    <lineage>
        <taxon>Eukaryota</taxon>
        <taxon>Fungi</taxon>
        <taxon>Dikarya</taxon>
        <taxon>Ascomycota</taxon>
        <taxon>Pezizomycotina</taxon>
        <taxon>Lecanoromycetes</taxon>
        <taxon>OSLEUM clade</taxon>
        <taxon>Lecanoromycetidae</taxon>
        <taxon>Lecanorales</taxon>
        <taxon>Lecanorineae</taxon>
        <taxon>Parmeliaceae</taxon>
        <taxon>Alectoria</taxon>
    </lineage>
</organism>
<reference evidence="2" key="1">
    <citation type="submission" date="2021-03" db="EMBL/GenBank/DDBJ databases">
        <authorList>
            <person name="Tagirdzhanova G."/>
        </authorList>
    </citation>
    <scope>NUCLEOTIDE SEQUENCE</scope>
</reference>
<dbReference type="OrthoDB" id="5380376at2759"/>